<dbReference type="EMBL" id="JALJXV010000006">
    <property type="protein sequence ID" value="MCP1675443.1"/>
    <property type="molecule type" value="Genomic_DNA"/>
</dbReference>
<keyword evidence="2" id="KW-1185">Reference proteome</keyword>
<evidence type="ECO:0000313" key="1">
    <source>
        <dbReference type="EMBL" id="MCP1675443.1"/>
    </source>
</evidence>
<comment type="caution">
    <text evidence="1">The sequence shown here is derived from an EMBL/GenBank/DDBJ whole genome shotgun (WGS) entry which is preliminary data.</text>
</comment>
<dbReference type="AlphaFoldDB" id="A0AAE3G5E1"/>
<name>A0AAE3G5E1_9GAMM</name>
<sequence>MASPIDGRVELVNGEYWDVSPFTLQQSMRLQRDPDAKAFIASVAERAPHFLQLRQWVGSQSEALRGEAVEALCNAMEGHDRCLLALTALATGRSVQAIQALGEVDQAVLVLGMIVENESFFGRRLASHMEETASWKTSSSNSLAEASAAKH</sequence>
<dbReference type="Proteomes" id="UP001205843">
    <property type="component" value="Unassembled WGS sequence"/>
</dbReference>
<dbReference type="RefSeq" id="WP_253478902.1">
    <property type="nucleotide sequence ID" value="NZ_JALJXV010000006.1"/>
</dbReference>
<organism evidence="1 2">
    <name type="scientific">Natronocella acetinitrilica</name>
    <dbReference type="NCBI Taxonomy" id="414046"/>
    <lineage>
        <taxon>Bacteria</taxon>
        <taxon>Pseudomonadati</taxon>
        <taxon>Pseudomonadota</taxon>
        <taxon>Gammaproteobacteria</taxon>
        <taxon>Chromatiales</taxon>
        <taxon>Ectothiorhodospiraceae</taxon>
        <taxon>Natronocella</taxon>
    </lineage>
</organism>
<reference evidence="1" key="1">
    <citation type="submission" date="2022-03" db="EMBL/GenBank/DDBJ databases">
        <title>Genomic Encyclopedia of Type Strains, Phase III (KMG-III): the genomes of soil and plant-associated and newly described type strains.</title>
        <authorList>
            <person name="Whitman W."/>
        </authorList>
    </citation>
    <scope>NUCLEOTIDE SEQUENCE</scope>
    <source>
        <strain evidence="1">ANL 6-2</strain>
    </source>
</reference>
<accession>A0AAE3G5E1</accession>
<protein>
    <submittedName>
        <fullName evidence="1">Uncharacterized protein</fullName>
    </submittedName>
</protein>
<gene>
    <name evidence="1" type="ORF">J2T57_002593</name>
</gene>
<proteinExistence type="predicted"/>
<evidence type="ECO:0000313" key="2">
    <source>
        <dbReference type="Proteomes" id="UP001205843"/>
    </source>
</evidence>